<reference evidence="3" key="1">
    <citation type="journal article" date="2019" name="Int. J. Syst. Evol. Microbiol.">
        <title>The Global Catalogue of Microorganisms (GCM) 10K type strain sequencing project: providing services to taxonomists for standard genome sequencing and annotation.</title>
        <authorList>
            <consortium name="The Broad Institute Genomics Platform"/>
            <consortium name="The Broad Institute Genome Sequencing Center for Infectious Disease"/>
            <person name="Wu L."/>
            <person name="Ma J."/>
        </authorList>
    </citation>
    <scope>NUCLEOTIDE SEQUENCE [LARGE SCALE GENOMIC DNA]</scope>
    <source>
        <strain evidence="3">CCUG 55609</strain>
    </source>
</reference>
<protein>
    <recommendedName>
        <fullName evidence="4">Terminase small subunit</fullName>
    </recommendedName>
</protein>
<gene>
    <name evidence="2" type="ORF">ACFQ33_02445</name>
</gene>
<dbReference type="RefSeq" id="WP_374840070.1">
    <property type="nucleotide sequence ID" value="NZ_JBHEEW010000013.1"/>
</dbReference>
<evidence type="ECO:0000313" key="3">
    <source>
        <dbReference type="Proteomes" id="UP001597173"/>
    </source>
</evidence>
<feature type="region of interest" description="Disordered" evidence="1">
    <location>
        <begin position="1"/>
        <end position="31"/>
    </location>
</feature>
<accession>A0ABW3YTJ6</accession>
<evidence type="ECO:0008006" key="4">
    <source>
        <dbReference type="Google" id="ProtNLM"/>
    </source>
</evidence>
<comment type="caution">
    <text evidence="2">The sequence shown here is derived from an EMBL/GenBank/DDBJ whole genome shotgun (WGS) entry which is preliminary data.</text>
</comment>
<feature type="compositionally biased region" description="Basic and acidic residues" evidence="1">
    <location>
        <begin position="16"/>
        <end position="31"/>
    </location>
</feature>
<name>A0ABW3YTJ6_MYCRA</name>
<dbReference type="EMBL" id="JBHTNF010000001">
    <property type="protein sequence ID" value="MFD1326760.1"/>
    <property type="molecule type" value="Genomic_DNA"/>
</dbReference>
<proteinExistence type="predicted"/>
<evidence type="ECO:0000313" key="2">
    <source>
        <dbReference type="EMBL" id="MFD1326760.1"/>
    </source>
</evidence>
<organism evidence="2 3">
    <name type="scientific">Mycoplana ramosa</name>
    <name type="common">Mycoplana bullata</name>
    <dbReference type="NCBI Taxonomy" id="40837"/>
    <lineage>
        <taxon>Bacteria</taxon>
        <taxon>Pseudomonadati</taxon>
        <taxon>Pseudomonadota</taxon>
        <taxon>Alphaproteobacteria</taxon>
        <taxon>Hyphomicrobiales</taxon>
        <taxon>Rhizobiaceae</taxon>
        <taxon>Mycoplana</taxon>
    </lineage>
</organism>
<keyword evidence="3" id="KW-1185">Reference proteome</keyword>
<dbReference type="Proteomes" id="UP001597173">
    <property type="component" value="Unassembled WGS sequence"/>
</dbReference>
<evidence type="ECO:0000256" key="1">
    <source>
        <dbReference type="SAM" id="MobiDB-lite"/>
    </source>
</evidence>
<sequence>MTDAPKKRPKRAVSQQERERLQSPEHREHLKTIGFQKGRKKTGGTVPIPQEVKEALAKRTMDAVETLADVMLNSSNDNARVKAAAYFLDPFVAKAATQQEIKVDHRHHIAGLLAEINQARLKDDRKTIDVTPVIDVTPIIEPVTVKDADND</sequence>